<evidence type="ECO:0000256" key="2">
    <source>
        <dbReference type="ARBA" id="ARBA00022603"/>
    </source>
</evidence>
<dbReference type="SUPFAM" id="SSF53335">
    <property type="entry name" value="S-adenosyl-L-methionine-dependent methyltransferases"/>
    <property type="match status" value="1"/>
</dbReference>
<dbReference type="EMBL" id="AP022605">
    <property type="protein sequence ID" value="BBZ06268.1"/>
    <property type="molecule type" value="Genomic_DNA"/>
</dbReference>
<feature type="binding site" evidence="7">
    <location>
        <begin position="123"/>
        <end position="128"/>
    </location>
    <ligand>
        <name>S-adenosyl-L-methionine</name>
        <dbReference type="ChEBI" id="CHEBI:59789"/>
    </ligand>
</feature>
<dbReference type="Gene3D" id="3.40.50.150">
    <property type="entry name" value="Vaccinia Virus protein VP39"/>
    <property type="match status" value="1"/>
</dbReference>
<feature type="compositionally biased region" description="Low complexity" evidence="8">
    <location>
        <begin position="1"/>
        <end position="11"/>
    </location>
</feature>
<dbReference type="STRING" id="126673.AWC01_14880"/>
<evidence type="ECO:0000313" key="12">
    <source>
        <dbReference type="Proteomes" id="UP000467201"/>
    </source>
</evidence>
<feature type="binding site" evidence="7">
    <location>
        <begin position="153"/>
        <end position="154"/>
    </location>
    <ligand>
        <name>S-adenosyl-L-methionine</name>
        <dbReference type="ChEBI" id="CHEBI:59789"/>
    </ligand>
</feature>
<feature type="active site" evidence="6">
    <location>
        <position position="299"/>
    </location>
</feature>
<keyword evidence="4" id="KW-0949">S-adenosyl-L-methionine</keyword>
<dbReference type="GO" id="GO:0008168">
    <property type="term" value="F:methyltransferase activity"/>
    <property type="evidence" value="ECO:0007669"/>
    <property type="project" value="UniProtKB-KW"/>
</dbReference>
<gene>
    <name evidence="10" type="ORF">AWC01_14880</name>
    <name evidence="9" type="ORF">MDOR_04370</name>
</gene>
<evidence type="ECO:0000313" key="9">
    <source>
        <dbReference type="EMBL" id="BBZ06268.1"/>
    </source>
</evidence>
<dbReference type="PIRSF" id="PIRSF003085">
    <property type="entry name" value="CMAS"/>
    <property type="match status" value="1"/>
</dbReference>
<dbReference type="Pfam" id="PF02353">
    <property type="entry name" value="CMAS"/>
    <property type="match status" value="1"/>
</dbReference>
<name>A0A1X1T153_9MYCO</name>
<dbReference type="InterPro" id="IPR050723">
    <property type="entry name" value="CFA/CMAS"/>
</dbReference>
<evidence type="ECO:0000256" key="7">
    <source>
        <dbReference type="PIRSR" id="PIRSR003085-2"/>
    </source>
</evidence>
<evidence type="ECO:0000256" key="8">
    <source>
        <dbReference type="SAM" id="MobiDB-lite"/>
    </source>
</evidence>
<organism evidence="10 11">
    <name type="scientific">Mycolicibacterium doricum</name>
    <dbReference type="NCBI Taxonomy" id="126673"/>
    <lineage>
        <taxon>Bacteria</taxon>
        <taxon>Bacillati</taxon>
        <taxon>Actinomycetota</taxon>
        <taxon>Actinomycetes</taxon>
        <taxon>Mycobacteriales</taxon>
        <taxon>Mycobacteriaceae</taxon>
        <taxon>Mycolicibacterium</taxon>
    </lineage>
</organism>
<dbReference type="EMBL" id="LQOS01000043">
    <property type="protein sequence ID" value="ORV37931.1"/>
    <property type="molecule type" value="Genomic_DNA"/>
</dbReference>
<feature type="compositionally biased region" description="Basic and acidic residues" evidence="8">
    <location>
        <begin position="12"/>
        <end position="25"/>
    </location>
</feature>
<dbReference type="Proteomes" id="UP000467201">
    <property type="component" value="Chromosome"/>
</dbReference>
<keyword evidence="2 10" id="KW-0489">Methyltransferase</keyword>
<evidence type="ECO:0000256" key="1">
    <source>
        <dbReference type="ARBA" id="ARBA00010815"/>
    </source>
</evidence>
<reference evidence="10 11" key="1">
    <citation type="submission" date="2016-01" db="EMBL/GenBank/DDBJ databases">
        <title>The new phylogeny of the genus Mycobacterium.</title>
        <authorList>
            <person name="Tarcisio F."/>
            <person name="Conor M."/>
            <person name="Antonella G."/>
            <person name="Elisabetta G."/>
            <person name="Giulia F.S."/>
            <person name="Sara T."/>
            <person name="Anna F."/>
            <person name="Clotilde B."/>
            <person name="Roberto B."/>
            <person name="Veronica D.S."/>
            <person name="Fabio R."/>
            <person name="Monica P."/>
            <person name="Olivier J."/>
            <person name="Enrico T."/>
            <person name="Nicola S."/>
        </authorList>
    </citation>
    <scope>NUCLEOTIDE SEQUENCE [LARGE SCALE GENOMIC DNA]</scope>
    <source>
        <strain evidence="10 11">DSM 44339</strain>
    </source>
</reference>
<dbReference type="OrthoDB" id="9782855at2"/>
<dbReference type="InterPro" id="IPR047672">
    <property type="entry name" value="CMAS_actinobact"/>
</dbReference>
<dbReference type="PANTHER" id="PTHR43667:SF1">
    <property type="entry name" value="CYCLOPROPANE-FATTY-ACYL-PHOSPHOLIPID SYNTHASE"/>
    <property type="match status" value="1"/>
</dbReference>
<keyword evidence="11" id="KW-1185">Reference proteome</keyword>
<protein>
    <submittedName>
        <fullName evidence="9">Cyclopropane-fatty-acyl-phospholipid synthase</fullName>
    </submittedName>
    <submittedName>
        <fullName evidence="10">SAM-dependent methyltransferase</fullName>
    </submittedName>
</protein>
<keyword evidence="3 10" id="KW-0808">Transferase</keyword>
<dbReference type="InterPro" id="IPR003333">
    <property type="entry name" value="CMAS"/>
</dbReference>
<comment type="similarity">
    <text evidence="1">Belongs to the CFA/CMAS family.</text>
</comment>
<evidence type="ECO:0000256" key="6">
    <source>
        <dbReference type="PIRSR" id="PIRSR003085-1"/>
    </source>
</evidence>
<dbReference type="RefSeq" id="WP_085192128.1">
    <property type="nucleotide sequence ID" value="NZ_AP022605.1"/>
</dbReference>
<accession>A0A1X1T153</accession>
<dbReference type="Proteomes" id="UP000193564">
    <property type="component" value="Unassembled WGS sequence"/>
</dbReference>
<evidence type="ECO:0000256" key="5">
    <source>
        <dbReference type="ARBA" id="ARBA00023098"/>
    </source>
</evidence>
<keyword evidence="5" id="KW-0443">Lipid metabolism</keyword>
<proteinExistence type="inferred from homology"/>
<evidence type="ECO:0000256" key="3">
    <source>
        <dbReference type="ARBA" id="ARBA00022679"/>
    </source>
</evidence>
<evidence type="ECO:0000313" key="10">
    <source>
        <dbReference type="EMBL" id="ORV37931.1"/>
    </source>
</evidence>
<dbReference type="NCBIfam" id="NF040660">
    <property type="entry name" value="mycolic_MTase"/>
    <property type="match status" value="1"/>
</dbReference>
<dbReference type="GO" id="GO:0032259">
    <property type="term" value="P:methylation"/>
    <property type="evidence" value="ECO:0007669"/>
    <property type="project" value="UniProtKB-KW"/>
</dbReference>
<dbReference type="CDD" id="cd02440">
    <property type="entry name" value="AdoMet_MTases"/>
    <property type="match status" value="1"/>
</dbReference>
<feature type="region of interest" description="Disordered" evidence="8">
    <location>
        <begin position="1"/>
        <end position="34"/>
    </location>
</feature>
<feature type="binding site" evidence="7">
    <location>
        <begin position="62"/>
        <end position="63"/>
    </location>
    <ligand>
        <name>S-adenosyl-L-methionine</name>
        <dbReference type="ChEBI" id="CHEBI:59789"/>
    </ligand>
</feature>
<feature type="binding site" evidence="7">
    <location>
        <begin position="97"/>
        <end position="105"/>
    </location>
    <ligand>
        <name>S-adenosyl-L-methionine</name>
        <dbReference type="ChEBI" id="CHEBI:59789"/>
    </ligand>
</feature>
<dbReference type="PANTHER" id="PTHR43667">
    <property type="entry name" value="CYCLOPROPANE-FATTY-ACYL-PHOSPHOLIPID SYNTHASE"/>
    <property type="match status" value="1"/>
</dbReference>
<evidence type="ECO:0000313" key="11">
    <source>
        <dbReference type="Proteomes" id="UP000193564"/>
    </source>
</evidence>
<dbReference type="FunFam" id="3.40.50.150:FF:000115">
    <property type="entry name" value="Cyclopropane mycolic acid synthase 1"/>
    <property type="match status" value="1"/>
</dbReference>
<dbReference type="AlphaFoldDB" id="A0A1X1T153"/>
<dbReference type="InterPro" id="IPR029063">
    <property type="entry name" value="SAM-dependent_MTases_sf"/>
</dbReference>
<evidence type="ECO:0000256" key="4">
    <source>
        <dbReference type="ARBA" id="ARBA00022691"/>
    </source>
</evidence>
<dbReference type="KEGG" id="mdr:MDOR_04370"/>
<reference evidence="9" key="3">
    <citation type="submission" date="2020-02" db="EMBL/GenBank/DDBJ databases">
        <authorList>
            <person name="Matsumoto Y."/>
            <person name="Motooka D."/>
            <person name="Nakamura S."/>
        </authorList>
    </citation>
    <scope>NUCLEOTIDE SEQUENCE</scope>
    <source>
        <strain evidence="9">JCM 12405</strain>
    </source>
</reference>
<dbReference type="GO" id="GO:0008610">
    <property type="term" value="P:lipid biosynthetic process"/>
    <property type="evidence" value="ECO:0007669"/>
    <property type="project" value="InterPro"/>
</dbReference>
<sequence length="320" mass="36833">MADSSSAAPKAESPKAESPKAESKWLSKSASQTRGSDKGEVQFHYDISNEFFKLWQDPNQVYSCAYFEKDDYTLEQAQLAKIDLSLGKLRLEPGMTLLDIGCGWGATIMRAVEKYDVNVVGLTLSENQKRHIEEHWFANSKSHRKMEVRLQPWEDFDGRVDRIVSIGAFEHFGFNKYDDYFKKTFDWLPEDGVQMLHTIIIPEDEEIKAKNLPLTMSRVRFIKFIMDEIYPGGRLPLASMVKEHAVKAGYTVTRAQHLQPHYVKTLDTWARNLEAHKDEAIEITDEVIYERFLKYLDGCADLFRQGYTDVAQFTLEKAPA</sequence>
<reference evidence="9 12" key="2">
    <citation type="journal article" date="2019" name="Emerg. Microbes Infect.">
        <title>Comprehensive subspecies identification of 175 nontuberculous mycobacteria species based on 7547 genomic profiles.</title>
        <authorList>
            <person name="Matsumoto Y."/>
            <person name="Kinjo T."/>
            <person name="Motooka D."/>
            <person name="Nabeya D."/>
            <person name="Jung N."/>
            <person name="Uechi K."/>
            <person name="Horii T."/>
            <person name="Iida T."/>
            <person name="Fujita J."/>
            <person name="Nakamura S."/>
        </authorList>
    </citation>
    <scope>NUCLEOTIDE SEQUENCE [LARGE SCALE GENOMIC DNA]</scope>
    <source>
        <strain evidence="9 12">JCM 12405</strain>
    </source>
</reference>